<feature type="signal peptide" evidence="1">
    <location>
        <begin position="1"/>
        <end position="16"/>
    </location>
</feature>
<organism evidence="3 4">
    <name type="scientific">Brassica rapa subsp. trilocularis</name>
    <dbReference type="NCBI Taxonomy" id="1813537"/>
    <lineage>
        <taxon>Eukaryota</taxon>
        <taxon>Viridiplantae</taxon>
        <taxon>Streptophyta</taxon>
        <taxon>Embryophyta</taxon>
        <taxon>Tracheophyta</taxon>
        <taxon>Spermatophyta</taxon>
        <taxon>Magnoliopsida</taxon>
        <taxon>eudicotyledons</taxon>
        <taxon>Gunneridae</taxon>
        <taxon>Pentapetalae</taxon>
        <taxon>rosids</taxon>
        <taxon>malvids</taxon>
        <taxon>Brassicales</taxon>
        <taxon>Brassicaceae</taxon>
        <taxon>Brassiceae</taxon>
        <taxon>Brassica</taxon>
    </lineage>
</organism>
<protein>
    <recommendedName>
        <fullName evidence="5">Knottin scorpion toxin-like domain-containing protein</fullName>
    </recommendedName>
</protein>
<dbReference type="EMBL" id="JADBGQ010000003">
    <property type="protein sequence ID" value="KAG5403302.1"/>
    <property type="molecule type" value="Genomic_DNA"/>
</dbReference>
<evidence type="ECO:0008006" key="5">
    <source>
        <dbReference type="Google" id="ProtNLM"/>
    </source>
</evidence>
<sequence length="159" mass="18007">MCLVMMMVLVLVTVECDLKASNIPFSPSSASLLEDEVILPQEVLNLFERKKVLSEMTQKICMVMMMVMVLVTMECATINQATEGYGSCITECVEKCGTDEHCRYHCRWICPKPHLPQVILKEETILPQQGRNAICYRNCLIKCGNNEACMHACLEKCLH</sequence>
<name>A0ABQ7N9K5_BRACM</name>
<gene>
    <name evidence="3" type="primary">A03p008230.1_BraROA</name>
    <name evidence="2" type="synonym">A03g501070.1_BraROA</name>
    <name evidence="2" type="ORF">IGI04_009421</name>
    <name evidence="3" type="ORF">IGI04_013688</name>
</gene>
<keyword evidence="4" id="KW-1185">Reference proteome</keyword>
<comment type="caution">
    <text evidence="3">The sequence shown here is derived from an EMBL/GenBank/DDBJ whole genome shotgun (WGS) entry which is preliminary data.</text>
</comment>
<dbReference type="EMBL" id="JADBGQ010000003">
    <property type="protein sequence ID" value="KAG5407569.1"/>
    <property type="molecule type" value="Genomic_DNA"/>
</dbReference>
<accession>A0ABQ7N9K5</accession>
<evidence type="ECO:0000256" key="1">
    <source>
        <dbReference type="SAM" id="SignalP"/>
    </source>
</evidence>
<dbReference type="Proteomes" id="UP000823674">
    <property type="component" value="Chromosome A03"/>
</dbReference>
<evidence type="ECO:0000313" key="4">
    <source>
        <dbReference type="Proteomes" id="UP000823674"/>
    </source>
</evidence>
<feature type="chain" id="PRO_5045030088" description="Knottin scorpion toxin-like domain-containing protein" evidence="1">
    <location>
        <begin position="17"/>
        <end position="159"/>
    </location>
</feature>
<evidence type="ECO:0000313" key="2">
    <source>
        <dbReference type="EMBL" id="KAG5403302.1"/>
    </source>
</evidence>
<reference evidence="3 4" key="1">
    <citation type="submission" date="2021-03" db="EMBL/GenBank/DDBJ databases">
        <authorList>
            <person name="King G.J."/>
            <person name="Bancroft I."/>
            <person name="Baten A."/>
            <person name="Bloomfield J."/>
            <person name="Borpatragohain P."/>
            <person name="He Z."/>
            <person name="Irish N."/>
            <person name="Irwin J."/>
            <person name="Liu K."/>
            <person name="Mauleon R.P."/>
            <person name="Moore J."/>
            <person name="Morris R."/>
            <person name="Ostergaard L."/>
            <person name="Wang B."/>
            <person name="Wells R."/>
        </authorList>
    </citation>
    <scope>NUCLEOTIDE SEQUENCE [LARGE SCALE GENOMIC DNA]</scope>
    <source>
        <strain evidence="3">R-o-18</strain>
        <tissue evidence="3">Leaf</tissue>
    </source>
</reference>
<proteinExistence type="predicted"/>
<evidence type="ECO:0000313" key="3">
    <source>
        <dbReference type="EMBL" id="KAG5407569.1"/>
    </source>
</evidence>
<keyword evidence="1" id="KW-0732">Signal</keyword>